<evidence type="ECO:0000259" key="2">
    <source>
        <dbReference type="Pfam" id="PF08241"/>
    </source>
</evidence>
<feature type="region of interest" description="Disordered" evidence="1">
    <location>
        <begin position="1"/>
        <end position="20"/>
    </location>
</feature>
<dbReference type="CDD" id="cd02440">
    <property type="entry name" value="AdoMet_MTases"/>
    <property type="match status" value="1"/>
</dbReference>
<reference evidence="3 4" key="1">
    <citation type="submission" date="2022-06" db="EMBL/GenBank/DDBJ databases">
        <authorList>
            <person name="So Y."/>
        </authorList>
    </citation>
    <scope>NUCLEOTIDE SEQUENCE [LARGE SCALE GENOMIC DNA]</scope>
    <source>
        <strain evidence="3 4">STR3</strain>
    </source>
</reference>
<protein>
    <submittedName>
        <fullName evidence="3">Class I SAM-dependent methyltransferase</fullName>
    </submittedName>
</protein>
<name>A0ABT1L2J6_9ACTN</name>
<dbReference type="InterPro" id="IPR029063">
    <property type="entry name" value="SAM-dependent_MTases_sf"/>
</dbReference>
<evidence type="ECO:0000313" key="3">
    <source>
        <dbReference type="EMBL" id="MCP3424250.1"/>
    </source>
</evidence>
<keyword evidence="3" id="KW-0489">Methyltransferase</keyword>
<keyword evidence="3" id="KW-0808">Transferase</keyword>
<dbReference type="Proteomes" id="UP001204524">
    <property type="component" value="Unassembled WGS sequence"/>
</dbReference>
<organism evidence="3 4">
    <name type="scientific">Nocardioides pinisoli</name>
    <dbReference type="NCBI Taxonomy" id="2950279"/>
    <lineage>
        <taxon>Bacteria</taxon>
        <taxon>Bacillati</taxon>
        <taxon>Actinomycetota</taxon>
        <taxon>Actinomycetes</taxon>
        <taxon>Propionibacteriales</taxon>
        <taxon>Nocardioidaceae</taxon>
        <taxon>Nocardioides</taxon>
    </lineage>
</organism>
<evidence type="ECO:0000313" key="4">
    <source>
        <dbReference type="Proteomes" id="UP001204524"/>
    </source>
</evidence>
<keyword evidence="4" id="KW-1185">Reference proteome</keyword>
<sequence>MSAAPSPGPTVLGPGGQPGSSSLRHEGYWWHRARTDLLAAVMAPHLAAPGRTLDVGSADAPSVGWMRGAQQHVALDLFPAGLRAGEGVVGSATELPFGDATFDVVSAFDVVEHCADDGRAVAELRRVLVPGGRMLLSVPAYQWAWSDHDVQAGHHRRYTRAGIVALVEQAGMQVLRATYAFGGVFPLFAAERLRRRVRPATAGDSRLPEVSPGVDRALMAVCRTEARLLRRRDLPFGSSVFVAALRPPSDRP</sequence>
<dbReference type="GO" id="GO:0008168">
    <property type="term" value="F:methyltransferase activity"/>
    <property type="evidence" value="ECO:0007669"/>
    <property type="project" value="UniProtKB-KW"/>
</dbReference>
<dbReference type="SUPFAM" id="SSF53335">
    <property type="entry name" value="S-adenosyl-L-methionine-dependent methyltransferases"/>
    <property type="match status" value="1"/>
</dbReference>
<dbReference type="Gene3D" id="3.40.50.150">
    <property type="entry name" value="Vaccinia Virus protein VP39"/>
    <property type="match status" value="1"/>
</dbReference>
<proteinExistence type="predicted"/>
<dbReference type="InterPro" id="IPR013216">
    <property type="entry name" value="Methyltransf_11"/>
</dbReference>
<dbReference type="GO" id="GO:0032259">
    <property type="term" value="P:methylation"/>
    <property type="evidence" value="ECO:0007669"/>
    <property type="project" value="UniProtKB-KW"/>
</dbReference>
<accession>A0ABT1L2J6</accession>
<feature type="domain" description="Methyltransferase type 11" evidence="2">
    <location>
        <begin position="53"/>
        <end position="135"/>
    </location>
</feature>
<evidence type="ECO:0000256" key="1">
    <source>
        <dbReference type="SAM" id="MobiDB-lite"/>
    </source>
</evidence>
<dbReference type="RefSeq" id="WP_254183407.1">
    <property type="nucleotide sequence ID" value="NZ_JANARS010000013.1"/>
</dbReference>
<dbReference type="Pfam" id="PF08241">
    <property type="entry name" value="Methyltransf_11"/>
    <property type="match status" value="1"/>
</dbReference>
<gene>
    <name evidence="3" type="ORF">NCI01_20815</name>
</gene>
<comment type="caution">
    <text evidence="3">The sequence shown here is derived from an EMBL/GenBank/DDBJ whole genome shotgun (WGS) entry which is preliminary data.</text>
</comment>
<dbReference type="EMBL" id="JANARS010000013">
    <property type="protein sequence ID" value="MCP3424250.1"/>
    <property type="molecule type" value="Genomic_DNA"/>
</dbReference>